<keyword evidence="3" id="KW-0449">Lipoprotein</keyword>
<dbReference type="InterPro" id="IPR044788">
    <property type="entry name" value="X8_dom_prot"/>
</dbReference>
<dbReference type="OrthoDB" id="27934at2759"/>
<dbReference type="FunFam" id="1.20.58.1040:FF:000001">
    <property type="entry name" value="Glucan endo-1,3-beta-glucosidase 4"/>
    <property type="match status" value="1"/>
</dbReference>
<dbReference type="PRINTS" id="PR01217">
    <property type="entry name" value="PRICHEXTENSN"/>
</dbReference>
<dbReference type="PANTHER" id="PTHR31044:SF120">
    <property type="entry name" value="CARBOHYDRATE-BINDING X8 DOMAIN SUPERFAMILY PROTEIN"/>
    <property type="match status" value="1"/>
</dbReference>
<keyword evidence="2" id="KW-1003">Cell membrane</keyword>
<evidence type="ECO:0000256" key="3">
    <source>
        <dbReference type="ARBA" id="ARBA00022622"/>
    </source>
</evidence>
<dbReference type="SMART" id="SM00768">
    <property type="entry name" value="X8"/>
    <property type="match status" value="1"/>
</dbReference>
<evidence type="ECO:0000256" key="7">
    <source>
        <dbReference type="ARBA" id="ARBA00023180"/>
    </source>
</evidence>
<comment type="subcellular location">
    <subcellularLocation>
        <location evidence="1">Cell membrane</location>
        <topology evidence="1">Lipid-anchor</topology>
        <topology evidence="1">GPI-anchor</topology>
    </subcellularLocation>
</comment>
<evidence type="ECO:0000313" key="11">
    <source>
        <dbReference type="Proteomes" id="UP001055439"/>
    </source>
</evidence>
<keyword evidence="4" id="KW-0732">Signal</keyword>
<evidence type="ECO:0000256" key="2">
    <source>
        <dbReference type="ARBA" id="ARBA00022475"/>
    </source>
</evidence>
<organism evidence="10 11">
    <name type="scientific">Musa troglodytarum</name>
    <name type="common">fe'i banana</name>
    <dbReference type="NCBI Taxonomy" id="320322"/>
    <lineage>
        <taxon>Eukaryota</taxon>
        <taxon>Viridiplantae</taxon>
        <taxon>Streptophyta</taxon>
        <taxon>Embryophyta</taxon>
        <taxon>Tracheophyta</taxon>
        <taxon>Spermatophyta</taxon>
        <taxon>Magnoliopsida</taxon>
        <taxon>Liliopsida</taxon>
        <taxon>Zingiberales</taxon>
        <taxon>Musaceae</taxon>
        <taxon>Musa</taxon>
    </lineage>
</organism>
<feature type="compositionally biased region" description="Basic residues" evidence="8">
    <location>
        <begin position="1"/>
        <end position="10"/>
    </location>
</feature>
<dbReference type="Gene3D" id="1.20.58.1040">
    <property type="match status" value="1"/>
</dbReference>
<evidence type="ECO:0000256" key="8">
    <source>
        <dbReference type="SAM" id="MobiDB-lite"/>
    </source>
</evidence>
<name>A0A9E7EWU7_9LILI</name>
<evidence type="ECO:0000256" key="4">
    <source>
        <dbReference type="ARBA" id="ARBA00022729"/>
    </source>
</evidence>
<reference evidence="10" key="1">
    <citation type="submission" date="2022-05" db="EMBL/GenBank/DDBJ databases">
        <title>The Musa troglodytarum L. genome provides insights into the mechanism of non-climacteric behaviour and enrichment of carotenoids.</title>
        <authorList>
            <person name="Wang J."/>
        </authorList>
    </citation>
    <scope>NUCLEOTIDE SEQUENCE</scope>
    <source>
        <tissue evidence="10">Leaf</tissue>
    </source>
</reference>
<evidence type="ECO:0000313" key="10">
    <source>
        <dbReference type="EMBL" id="URD85450.1"/>
    </source>
</evidence>
<dbReference type="Pfam" id="PF07983">
    <property type="entry name" value="X8"/>
    <property type="match status" value="1"/>
</dbReference>
<keyword evidence="5" id="KW-0472">Membrane</keyword>
<evidence type="ECO:0000256" key="1">
    <source>
        <dbReference type="ARBA" id="ARBA00004609"/>
    </source>
</evidence>
<dbReference type="PANTHER" id="PTHR31044">
    <property type="entry name" value="BETA-1,3 GLUCANASE"/>
    <property type="match status" value="1"/>
</dbReference>
<evidence type="ECO:0000256" key="5">
    <source>
        <dbReference type="ARBA" id="ARBA00023136"/>
    </source>
</evidence>
<feature type="region of interest" description="Disordered" evidence="8">
    <location>
        <begin position="1"/>
        <end position="20"/>
    </location>
</feature>
<keyword evidence="3" id="KW-0336">GPI-anchor</keyword>
<sequence length="607" mass="65213">MRRSARKKGERNHSPPPKSPMASGVLAWSFLFTSILGLHTVCSSETLVGFSYDAREENTAPWLPWGARLKMLMANQGAYLDSVPITSISVNLCVSQFEVKKLLESKTSATSWPRAHLMDTLPKLNIDSIIVSSDEESLPSLLATLTSVRTSLKTSNLDRTLRITVMFSLLDLKTLHRTHPKSIRRVMHVLKDWESHVVVEAVVDEDMSLDDDFLRSTIRWASSACTYLPYLDIPIILIVKSSLIPTGVEIANFSDGMMKSLRSDALLRRRIAGLFIDISHLRQYGKKTFDWQEKLMVPSLQKELLNHGRRLIAATKTTLYDTFTPITNPVTTPITIPSTNPAPAIVTVPSTNPVTVLPTIPTMSPVNIPPMNPVSTPITVPATDPFPTPVTTPVVPVTNPTTTTYPTNPPVTNPVTSYPFTPPGSTPSMLPPVTVPSTVPITPAASGQTWCVAKAGTPNAALQLALDYACGIGGADCSAIQPTGSCYNPDTLQAHASYAFNSYYQKNPVASSCDFAGTAMLVNANPSTTTCIFPSSSSVPGYSPTFTGAGSTPSSGSSVLNTYNPAGSNSVFGSDNPTGTVSNAISLSIGWTFLLFVLTIACISCSI</sequence>
<evidence type="ECO:0000259" key="9">
    <source>
        <dbReference type="SMART" id="SM00768"/>
    </source>
</evidence>
<dbReference type="EMBL" id="CP097504">
    <property type="protein sequence ID" value="URD85450.1"/>
    <property type="molecule type" value="Genomic_DNA"/>
</dbReference>
<keyword evidence="7" id="KW-0325">Glycoprotein</keyword>
<dbReference type="Proteomes" id="UP001055439">
    <property type="component" value="Chromosome 2"/>
</dbReference>
<dbReference type="AlphaFoldDB" id="A0A9E7EWU7"/>
<protein>
    <submittedName>
        <fullName evidence="10">Translocase subunit SecA</fullName>
    </submittedName>
</protein>
<accession>A0A9E7EWU7</accession>
<keyword evidence="6" id="KW-1015">Disulfide bond</keyword>
<keyword evidence="11" id="KW-1185">Reference proteome</keyword>
<gene>
    <name evidence="10" type="ORF">MUK42_27127</name>
</gene>
<feature type="domain" description="X8" evidence="9">
    <location>
        <begin position="449"/>
        <end position="533"/>
    </location>
</feature>
<dbReference type="Gene3D" id="3.20.20.80">
    <property type="entry name" value="Glycosidases"/>
    <property type="match status" value="1"/>
</dbReference>
<dbReference type="GO" id="GO:0005886">
    <property type="term" value="C:plasma membrane"/>
    <property type="evidence" value="ECO:0007669"/>
    <property type="project" value="UniProtKB-SubCell"/>
</dbReference>
<dbReference type="GO" id="GO:0098552">
    <property type="term" value="C:side of membrane"/>
    <property type="evidence" value="ECO:0007669"/>
    <property type="project" value="UniProtKB-KW"/>
</dbReference>
<evidence type="ECO:0000256" key="6">
    <source>
        <dbReference type="ARBA" id="ARBA00023157"/>
    </source>
</evidence>
<dbReference type="GO" id="GO:0009506">
    <property type="term" value="C:plasmodesma"/>
    <property type="evidence" value="ECO:0007669"/>
    <property type="project" value="UniProtKB-ARBA"/>
</dbReference>
<proteinExistence type="predicted"/>
<dbReference type="InterPro" id="IPR012946">
    <property type="entry name" value="X8"/>
</dbReference>